<evidence type="ECO:0000313" key="2">
    <source>
        <dbReference type="EMBL" id="MDQ0151761.1"/>
    </source>
</evidence>
<keyword evidence="3" id="KW-1185">Reference proteome</keyword>
<dbReference type="RefSeq" id="WP_307252635.1">
    <property type="nucleotide sequence ID" value="NZ_JAUSTO010000002.1"/>
</dbReference>
<keyword evidence="1" id="KW-0812">Transmembrane</keyword>
<evidence type="ECO:0000256" key="1">
    <source>
        <dbReference type="SAM" id="Phobius"/>
    </source>
</evidence>
<keyword evidence="1" id="KW-0472">Membrane</keyword>
<feature type="transmembrane region" description="Helical" evidence="1">
    <location>
        <begin position="6"/>
        <end position="30"/>
    </location>
</feature>
<dbReference type="EMBL" id="JAUSTO010000002">
    <property type="protein sequence ID" value="MDQ0151761.1"/>
    <property type="molecule type" value="Genomic_DNA"/>
</dbReference>
<keyword evidence="1" id="KW-1133">Transmembrane helix</keyword>
<organism evidence="2 3">
    <name type="scientific">Moryella indoligenes</name>
    <dbReference type="NCBI Taxonomy" id="371674"/>
    <lineage>
        <taxon>Bacteria</taxon>
        <taxon>Bacillati</taxon>
        <taxon>Bacillota</taxon>
        <taxon>Clostridia</taxon>
        <taxon>Lachnospirales</taxon>
        <taxon>Lachnospiraceae</taxon>
        <taxon>Moryella</taxon>
    </lineage>
</organism>
<proteinExistence type="predicted"/>
<dbReference type="AlphaFoldDB" id="A0AAE3V8N3"/>
<accession>A0AAE3V8N3</accession>
<reference evidence="2" key="1">
    <citation type="submission" date="2023-07" db="EMBL/GenBank/DDBJ databases">
        <title>Genomic Encyclopedia of Type Strains, Phase IV (KMG-IV): sequencing the most valuable type-strain genomes for metagenomic binning, comparative biology and taxonomic classification.</title>
        <authorList>
            <person name="Goeker M."/>
        </authorList>
    </citation>
    <scope>NUCLEOTIDE SEQUENCE</scope>
    <source>
        <strain evidence="2">DSM 19659</strain>
    </source>
</reference>
<comment type="caution">
    <text evidence="2">The sequence shown here is derived from an EMBL/GenBank/DDBJ whole genome shotgun (WGS) entry which is preliminary data.</text>
</comment>
<name>A0AAE3V8N3_9FIRM</name>
<protein>
    <submittedName>
        <fullName evidence="2">Uncharacterized protein YneF (UPF0154 family)</fullName>
    </submittedName>
</protein>
<evidence type="ECO:0000313" key="3">
    <source>
        <dbReference type="Proteomes" id="UP001241537"/>
    </source>
</evidence>
<sequence length="43" mass="4364">MVTVLIAILAFIIGVIGGAVLLAAIAILAAHDSMSDTPKSKEE</sequence>
<dbReference type="Proteomes" id="UP001241537">
    <property type="component" value="Unassembled WGS sequence"/>
</dbReference>
<gene>
    <name evidence="2" type="ORF">J2S20_000441</name>
</gene>